<reference evidence="9 10" key="1">
    <citation type="submission" date="2015-11" db="EMBL/GenBank/DDBJ databases">
        <title>Genomic analysis of 38 Legionella species identifies large and diverse effector repertoires.</title>
        <authorList>
            <person name="Burstein D."/>
            <person name="Amaro F."/>
            <person name="Zusman T."/>
            <person name="Lifshitz Z."/>
            <person name="Cohen O."/>
            <person name="Gilbert J.A."/>
            <person name="Pupko T."/>
            <person name="Shuman H.A."/>
            <person name="Segal G."/>
        </authorList>
    </citation>
    <scope>NUCLEOTIDE SEQUENCE [LARGE SCALE GENOMIC DNA]</scope>
    <source>
        <strain evidence="9 10">CDC#1442-AUS-E</strain>
    </source>
</reference>
<dbReference type="GO" id="GO:0005524">
    <property type="term" value="F:ATP binding"/>
    <property type="evidence" value="ECO:0007669"/>
    <property type="project" value="UniProtKB-KW"/>
</dbReference>
<evidence type="ECO:0000256" key="2">
    <source>
        <dbReference type="ARBA" id="ARBA00022692"/>
    </source>
</evidence>
<keyword evidence="10" id="KW-1185">Reference proteome</keyword>
<dbReference type="STRING" id="45073.Lqui_1931"/>
<keyword evidence="5" id="KW-1133">Transmembrane helix</keyword>
<dbReference type="RefSeq" id="WP_058508029.1">
    <property type="nucleotide sequence ID" value="NZ_CAAAIK010000021.1"/>
</dbReference>
<dbReference type="Gene3D" id="3.40.50.300">
    <property type="entry name" value="P-loop containing nucleotide triphosphate hydrolases"/>
    <property type="match status" value="1"/>
</dbReference>
<evidence type="ECO:0000259" key="8">
    <source>
        <dbReference type="PROSITE" id="PS50893"/>
    </source>
</evidence>
<gene>
    <name evidence="9" type="ORF">Lqui_1931</name>
</gene>
<dbReference type="InterPro" id="IPR003439">
    <property type="entry name" value="ABC_transporter-like_ATP-bd"/>
</dbReference>
<keyword evidence="3" id="KW-0547">Nucleotide-binding</keyword>
<dbReference type="SUPFAM" id="SSF52540">
    <property type="entry name" value="P-loop containing nucleoside triphosphate hydrolases"/>
    <property type="match status" value="1"/>
</dbReference>
<proteinExistence type="predicted"/>
<dbReference type="InterPro" id="IPR003593">
    <property type="entry name" value="AAA+_ATPase"/>
</dbReference>
<dbReference type="Gene3D" id="1.20.1560.10">
    <property type="entry name" value="ABC transporter type 1, transmembrane domain"/>
    <property type="match status" value="1"/>
</dbReference>
<dbReference type="InterPro" id="IPR036640">
    <property type="entry name" value="ABC1_TM_sf"/>
</dbReference>
<feature type="compositionally biased region" description="Polar residues" evidence="7">
    <location>
        <begin position="716"/>
        <end position="725"/>
    </location>
</feature>
<dbReference type="SMART" id="SM00382">
    <property type="entry name" value="AAA"/>
    <property type="match status" value="1"/>
</dbReference>
<dbReference type="InterPro" id="IPR017871">
    <property type="entry name" value="ABC_transporter-like_CS"/>
</dbReference>
<evidence type="ECO:0000256" key="5">
    <source>
        <dbReference type="ARBA" id="ARBA00022989"/>
    </source>
</evidence>
<dbReference type="PROSITE" id="PS50893">
    <property type="entry name" value="ABC_TRANSPORTER_2"/>
    <property type="match status" value="1"/>
</dbReference>
<dbReference type="GO" id="GO:0016887">
    <property type="term" value="F:ATP hydrolysis activity"/>
    <property type="evidence" value="ECO:0007669"/>
    <property type="project" value="InterPro"/>
</dbReference>
<evidence type="ECO:0000256" key="7">
    <source>
        <dbReference type="SAM" id="MobiDB-lite"/>
    </source>
</evidence>
<evidence type="ECO:0000256" key="4">
    <source>
        <dbReference type="ARBA" id="ARBA00022840"/>
    </source>
</evidence>
<comment type="caution">
    <text evidence="9">The sequence shown here is derived from an EMBL/GenBank/DDBJ whole genome shotgun (WGS) entry which is preliminary data.</text>
</comment>
<dbReference type="PROSITE" id="PS00211">
    <property type="entry name" value="ABC_TRANSPORTER_1"/>
    <property type="match status" value="1"/>
</dbReference>
<organism evidence="9 10">
    <name type="scientific">Legionella quinlivanii</name>
    <dbReference type="NCBI Taxonomy" id="45073"/>
    <lineage>
        <taxon>Bacteria</taxon>
        <taxon>Pseudomonadati</taxon>
        <taxon>Pseudomonadota</taxon>
        <taxon>Gammaproteobacteria</taxon>
        <taxon>Legionellales</taxon>
        <taxon>Legionellaceae</taxon>
        <taxon>Legionella</taxon>
    </lineage>
</organism>
<evidence type="ECO:0000313" key="9">
    <source>
        <dbReference type="EMBL" id="KTD49720.1"/>
    </source>
</evidence>
<dbReference type="InterPro" id="IPR039421">
    <property type="entry name" value="Type_1_exporter"/>
</dbReference>
<evidence type="ECO:0000313" key="10">
    <source>
        <dbReference type="Proteomes" id="UP000054618"/>
    </source>
</evidence>
<evidence type="ECO:0000256" key="6">
    <source>
        <dbReference type="ARBA" id="ARBA00023136"/>
    </source>
</evidence>
<feature type="domain" description="ABC transporter" evidence="8">
    <location>
        <begin position="414"/>
        <end position="659"/>
    </location>
</feature>
<keyword evidence="6" id="KW-0472">Membrane</keyword>
<feature type="region of interest" description="Disordered" evidence="7">
    <location>
        <begin position="703"/>
        <end position="725"/>
    </location>
</feature>
<dbReference type="PANTHER" id="PTHR24221">
    <property type="entry name" value="ATP-BINDING CASSETTE SUB-FAMILY B"/>
    <property type="match status" value="1"/>
</dbReference>
<dbReference type="Pfam" id="PF00005">
    <property type="entry name" value="ABC_tran"/>
    <property type="match status" value="1"/>
</dbReference>
<dbReference type="Proteomes" id="UP000054618">
    <property type="component" value="Unassembled WGS sequence"/>
</dbReference>
<dbReference type="PANTHER" id="PTHR24221:SF503">
    <property type="entry name" value="MITOCHONDRIAL POTASSIUM CHANNEL ATP-BINDING SUBUNIT"/>
    <property type="match status" value="1"/>
</dbReference>
<evidence type="ECO:0000256" key="3">
    <source>
        <dbReference type="ARBA" id="ARBA00022741"/>
    </source>
</evidence>
<comment type="subcellular location">
    <subcellularLocation>
        <location evidence="1">Cell membrane</location>
        <topology evidence="1">Multi-pass membrane protein</topology>
    </subcellularLocation>
</comment>
<feature type="region of interest" description="Disordered" evidence="7">
    <location>
        <begin position="30"/>
        <end position="56"/>
    </location>
</feature>
<evidence type="ECO:0000256" key="1">
    <source>
        <dbReference type="ARBA" id="ARBA00004651"/>
    </source>
</evidence>
<keyword evidence="4" id="KW-0067">ATP-binding</keyword>
<dbReference type="OrthoDB" id="9805514at2"/>
<dbReference type="SUPFAM" id="SSF90123">
    <property type="entry name" value="ABC transporter transmembrane region"/>
    <property type="match status" value="1"/>
</dbReference>
<dbReference type="PATRIC" id="fig|45073.5.peg.2037"/>
<dbReference type="AlphaFoldDB" id="A0A0W0XY89"/>
<accession>A0A0W0XY89</accession>
<protein>
    <submittedName>
        <fullName evidence="9">ABC transporter, ATP binding transmembrane protein</fullName>
    </submittedName>
</protein>
<dbReference type="GO" id="GO:0005886">
    <property type="term" value="C:plasma membrane"/>
    <property type="evidence" value="ECO:0007669"/>
    <property type="project" value="UniProtKB-SubCell"/>
</dbReference>
<keyword evidence="2 9" id="KW-0812">Transmembrane</keyword>
<dbReference type="EMBL" id="LNYS01000010">
    <property type="protein sequence ID" value="KTD49720.1"/>
    <property type="molecule type" value="Genomic_DNA"/>
</dbReference>
<sequence>MRIVQWVKSFVNKLGGRSNLIDELDDDIENNLEKNKPPQVEGAGESNPILDGAKSAPGPEKKASLWSAFSYFISYICTGKNLPDISLAQVMNLIQALANGSSSFLFAKIAEASFTDEKSIEIMGVEYSVESLVAALTCIYALGGLAKTQAQILLTGPRADTFERVVTEATERQVGLTLEESIRLGSYPQIQLIQKSMGIEELIEALFGETLSAADIAILGSALMAVLTHSAALGISAVSIFTACGLFAATRVNTIVEAKSEYIQKNNKVWESFLGALANKGIIDNFDKKAATRALVSGVNKNFGETLVKMDKIKHRTSQGYTTISRTGMLLGAVYAAYQLREGALSPQSFIFILGYLNQLCQMAPDFGAAFTRLLSLMPDLQTVYSQFIDNSKQIIDKHPDVKMDLTENEHPAIEFKDIRFRYPQSEDNEQERKILRGISTRIQKGEWVAVVSASGGGKSTLFNLLFGHSTPSGGSIFINGQDVDGISLRERQAFITLFSQKPGLFKGSVRENILFGAQAPVEDVDTVIFKLAELLGIDELLNRLSSKLDTDVGDQGQGLSGGEQQKIAILRGLMKNRDGIFLLDEITSALDATSARKVMEAFKQYFKPYAALMITHELSEARDFADRIIVIDGGRVIAEGTHDELIGNCQFYRELWKAANKEDAASGSYKKMTAKLGVGAKREPEDIEIEIDVHRGSPLQTLRKQRKIVKEEHTASSSSTITPS</sequence>
<dbReference type="GO" id="GO:0042626">
    <property type="term" value="F:ATPase-coupled transmembrane transporter activity"/>
    <property type="evidence" value="ECO:0007669"/>
    <property type="project" value="TreeGrafter"/>
</dbReference>
<dbReference type="InterPro" id="IPR027417">
    <property type="entry name" value="P-loop_NTPase"/>
</dbReference>
<name>A0A0W0XY89_9GAMM</name>